<feature type="compositionally biased region" description="Low complexity" evidence="1">
    <location>
        <begin position="64"/>
        <end position="76"/>
    </location>
</feature>
<evidence type="ECO:0000256" key="1">
    <source>
        <dbReference type="SAM" id="MobiDB-lite"/>
    </source>
</evidence>
<organism evidence="4 5">
    <name type="scientific">Marchantia polymorpha subsp. ruderalis</name>
    <dbReference type="NCBI Taxonomy" id="1480154"/>
    <lineage>
        <taxon>Eukaryota</taxon>
        <taxon>Viridiplantae</taxon>
        <taxon>Streptophyta</taxon>
        <taxon>Embryophyta</taxon>
        <taxon>Marchantiophyta</taxon>
        <taxon>Marchantiopsida</taxon>
        <taxon>Marchantiidae</taxon>
        <taxon>Marchantiales</taxon>
        <taxon>Marchantiaceae</taxon>
        <taxon>Marchantia</taxon>
    </lineage>
</organism>
<dbReference type="AlphaFoldDB" id="A0A176VX93"/>
<feature type="transmembrane region" description="Helical" evidence="2">
    <location>
        <begin position="481"/>
        <end position="499"/>
    </location>
</feature>
<dbReference type="PANTHER" id="PTHR36330:SF2">
    <property type="entry name" value="LIPASE_LIPOOXYGENASE, PLAT_LH2 FAMILY PROTEIN"/>
    <property type="match status" value="1"/>
</dbReference>
<dbReference type="Pfam" id="PF24938">
    <property type="entry name" value="DUF7755"/>
    <property type="match status" value="1"/>
</dbReference>
<evidence type="ECO:0000313" key="4">
    <source>
        <dbReference type="EMBL" id="OAE25420.1"/>
    </source>
</evidence>
<reference evidence="4" key="1">
    <citation type="submission" date="2016-03" db="EMBL/GenBank/DDBJ databases">
        <title>Mechanisms controlling the formation of the plant cell surface in tip-growing cells are functionally conserved among land plants.</title>
        <authorList>
            <person name="Honkanen S."/>
            <person name="Jones V.A."/>
            <person name="Morieri G."/>
            <person name="Champion C."/>
            <person name="Hetherington A.J."/>
            <person name="Kelly S."/>
            <person name="Saint-Marcoux D."/>
            <person name="Proust H."/>
            <person name="Prescott H."/>
            <person name="Dolan L."/>
        </authorList>
    </citation>
    <scope>NUCLEOTIDE SEQUENCE [LARGE SCALE GENOMIC DNA]</scope>
    <source>
        <tissue evidence="4">Whole gametophyte</tissue>
    </source>
</reference>
<dbReference type="PANTHER" id="PTHR36330">
    <property type="entry name" value="LIPASE/LIPOOXYGENASE, PLAT/LH2 FAMILY PROTEIN"/>
    <property type="match status" value="1"/>
</dbReference>
<comment type="caution">
    <text evidence="4">The sequence shown here is derived from an EMBL/GenBank/DDBJ whole genome shotgun (WGS) entry which is preliminary data.</text>
</comment>
<feature type="transmembrane region" description="Helical" evidence="2">
    <location>
        <begin position="405"/>
        <end position="426"/>
    </location>
</feature>
<feature type="region of interest" description="Disordered" evidence="1">
    <location>
        <begin position="1"/>
        <end position="79"/>
    </location>
</feature>
<dbReference type="EMBL" id="LVLJ01002341">
    <property type="protein sequence ID" value="OAE25420.1"/>
    <property type="molecule type" value="Genomic_DNA"/>
</dbReference>
<protein>
    <recommendedName>
        <fullName evidence="3">DUF7755 domain-containing protein</fullName>
    </recommendedName>
</protein>
<feature type="transmembrane region" description="Helical" evidence="2">
    <location>
        <begin position="433"/>
        <end position="452"/>
    </location>
</feature>
<keyword evidence="2" id="KW-1133">Transmembrane helix</keyword>
<accession>A0A176VX93</accession>
<proteinExistence type="predicted"/>
<feature type="region of interest" description="Disordered" evidence="1">
    <location>
        <begin position="109"/>
        <end position="183"/>
    </location>
</feature>
<gene>
    <name evidence="4" type="ORF">AXG93_4620s2350</name>
</gene>
<feature type="compositionally biased region" description="Basic and acidic residues" evidence="1">
    <location>
        <begin position="25"/>
        <end position="40"/>
    </location>
</feature>
<feature type="domain" description="DUF7755" evidence="3">
    <location>
        <begin position="192"/>
        <end position="289"/>
    </location>
</feature>
<keyword evidence="2" id="KW-0812">Transmembrane</keyword>
<evidence type="ECO:0000256" key="2">
    <source>
        <dbReference type="SAM" id="Phobius"/>
    </source>
</evidence>
<feature type="compositionally biased region" description="Basic residues" evidence="1">
    <location>
        <begin position="47"/>
        <end position="63"/>
    </location>
</feature>
<keyword evidence="5" id="KW-1185">Reference proteome</keyword>
<sequence length="539" mass="57714">MPSTKNETWTRGDQRVRSGKPLGPRVEKPFRAPPEARDKVSLAPHQRTGRSSRRRRRRRRSIRSRSAITSTRPSSTEVEQFGIRHAEHGCDSFMRNVVVGEMREVGSLAREKPELPSPRWKSAPSRGAIPPPNSTLSALRPSHAGAAVPSPGQTFVNPSWLFPSRDGDGAEDGASTSGRSAAKEAGAGEFDALYFLTIRTSQEDNSDLTEPSAGIQLAMIGQGGQSLLRTVPPVAASSPSRFRTARFQAGASDDDVFQGPDVGRLAALWIAPERGTWRLAQARVIVVQWVREFDGRIDRGSVKDDLSAMLTAMAEALQESGGSRKWRGLVHLFDSNEKLIGSEDDTRAAELKPSLVREYSDPISMREALLGSSIKSGKIPSSYLPAEEVERLRELSMKEYEDLKLQFLGITLLLVGVGTASFAALGQDRLTESFAAGGLGGFLYLLSLQKFVDQLPGPGNSSTAAPQADEGASSTLGAARLPLSVALVAGIALLVGRISQGGAVASITPQMLVAGVGGFLTSRVAVILASLRAKPSEDK</sequence>
<feature type="transmembrane region" description="Helical" evidence="2">
    <location>
        <begin position="511"/>
        <end position="531"/>
    </location>
</feature>
<name>A0A176VX93_MARPO</name>
<keyword evidence="2" id="KW-0472">Membrane</keyword>
<evidence type="ECO:0000259" key="3">
    <source>
        <dbReference type="Pfam" id="PF24938"/>
    </source>
</evidence>
<evidence type="ECO:0000313" key="5">
    <source>
        <dbReference type="Proteomes" id="UP000077202"/>
    </source>
</evidence>
<dbReference type="Proteomes" id="UP000077202">
    <property type="component" value="Unassembled WGS sequence"/>
</dbReference>
<dbReference type="InterPro" id="IPR056657">
    <property type="entry name" value="DUF7755"/>
</dbReference>